<evidence type="ECO:0000313" key="2">
    <source>
        <dbReference type="Proteomes" id="UP000186159"/>
    </source>
</evidence>
<evidence type="ECO:0000313" key="1">
    <source>
        <dbReference type="EMBL" id="OKY22734.1"/>
    </source>
</evidence>
<dbReference type="EMBL" id="LJXR01000008">
    <property type="protein sequence ID" value="OKY22734.1"/>
    <property type="molecule type" value="Genomic_DNA"/>
</dbReference>
<name>A0AAX0J1P4_CORDP</name>
<gene>
    <name evidence="1" type="ORF">AOT42_10535</name>
</gene>
<comment type="caution">
    <text evidence="1">The sequence shown here is derived from an EMBL/GenBank/DDBJ whole genome shotgun (WGS) entry which is preliminary data.</text>
</comment>
<protein>
    <submittedName>
        <fullName evidence="1">Uncharacterized protein</fullName>
    </submittedName>
</protein>
<accession>A0AAX0J1P4</accession>
<reference evidence="1 2" key="1">
    <citation type="submission" date="2015-09" db="EMBL/GenBank/DDBJ databases">
        <title>Genome sequencing of Corynebacterium diphtheriae Bv. Gravis strain DSM 44123.</title>
        <authorList>
            <person name="Sangal V."/>
            <person name="Burkovski A."/>
        </authorList>
    </citation>
    <scope>NUCLEOTIDE SEQUENCE [LARGE SCALE GENOMIC DNA]</scope>
    <source>
        <strain evidence="1 2">DSM 44123</strain>
    </source>
</reference>
<sequence length="67" mass="6742">MGAQCSGAGDVVAWFEQATAYEGADVVGYLGGDGVGAGVVESYGEVGHEVGAHRSIVMCKSGLLQHT</sequence>
<dbReference type="AlphaFoldDB" id="A0AAX0J1P4"/>
<proteinExistence type="predicted"/>
<organism evidence="1 2">
    <name type="scientific">Corynebacterium diphtheriae bv. gravis</name>
    <dbReference type="NCBI Taxonomy" id="1720349"/>
    <lineage>
        <taxon>Bacteria</taxon>
        <taxon>Bacillati</taxon>
        <taxon>Actinomycetota</taxon>
        <taxon>Actinomycetes</taxon>
        <taxon>Mycobacteriales</taxon>
        <taxon>Corynebacteriaceae</taxon>
        <taxon>Corynebacterium</taxon>
    </lineage>
</organism>
<dbReference type="Proteomes" id="UP000186159">
    <property type="component" value="Unassembled WGS sequence"/>
</dbReference>